<comment type="caution">
    <text evidence="2">The sequence shown here is derived from an EMBL/GenBank/DDBJ whole genome shotgun (WGS) entry which is preliminary data.</text>
</comment>
<evidence type="ECO:0000256" key="1">
    <source>
        <dbReference type="SAM" id="SignalP"/>
    </source>
</evidence>
<protein>
    <recommendedName>
        <fullName evidence="4">DUF4252 domain-containing protein</fullName>
    </recommendedName>
</protein>
<sequence length="189" mass="20828">MKKIILTLTLVLAAINLLAQEHLSFKGIPIEGSMTDFCQKLKAKGFTSIGSENNITLFSGDFTGRDATVGVTATDDGENVFAVVVIFDSSDEWNTLVNTYDYYKDLYTRKYGKPTISKEKNPALSDSNTALMAEVHQGTVVYGSAWEVTGGDIQLSIEKSSGVYEGMVMIRYRDSQNIEAKIKNDLEDI</sequence>
<dbReference type="AlphaFoldDB" id="R9HQE9"/>
<organism evidence="2 3">
    <name type="scientific">Phocaeicola vulgatus dnLKV7</name>
    <dbReference type="NCBI Taxonomy" id="1235786"/>
    <lineage>
        <taxon>Bacteria</taxon>
        <taxon>Pseudomonadati</taxon>
        <taxon>Bacteroidota</taxon>
        <taxon>Bacteroidia</taxon>
        <taxon>Bacteroidales</taxon>
        <taxon>Bacteroidaceae</taxon>
        <taxon>Phocaeicola</taxon>
    </lineage>
</organism>
<keyword evidence="1" id="KW-0732">Signal</keyword>
<gene>
    <name evidence="2" type="ORF">C800_00184</name>
</gene>
<dbReference type="EMBL" id="ASSN01000002">
    <property type="protein sequence ID" value="EOS06227.1"/>
    <property type="molecule type" value="Genomic_DNA"/>
</dbReference>
<dbReference type="Proteomes" id="UP000014151">
    <property type="component" value="Unassembled WGS sequence"/>
</dbReference>
<dbReference type="PATRIC" id="fig|1235786.3.peg.200"/>
<evidence type="ECO:0008006" key="4">
    <source>
        <dbReference type="Google" id="ProtNLM"/>
    </source>
</evidence>
<name>R9HQE9_PHOVU</name>
<dbReference type="HOGENOM" id="CLU_111028_0_0_10"/>
<accession>R9HQE9</accession>
<feature type="signal peptide" evidence="1">
    <location>
        <begin position="1"/>
        <end position="19"/>
    </location>
</feature>
<feature type="chain" id="PRO_5004473510" description="DUF4252 domain-containing protein" evidence="1">
    <location>
        <begin position="20"/>
        <end position="189"/>
    </location>
</feature>
<evidence type="ECO:0000313" key="3">
    <source>
        <dbReference type="Proteomes" id="UP000014151"/>
    </source>
</evidence>
<proteinExistence type="predicted"/>
<evidence type="ECO:0000313" key="2">
    <source>
        <dbReference type="EMBL" id="EOS06227.1"/>
    </source>
</evidence>
<reference evidence="2 3" key="1">
    <citation type="submission" date="2013-04" db="EMBL/GenBank/DDBJ databases">
        <title>The Genome Sequence of Bacteroides vulgatus dnLKV7.</title>
        <authorList>
            <consortium name="The Broad Institute Genomics Platform"/>
            <consortium name="The Broad Institute Genome Sequencing Center for Infectious Disease"/>
            <person name="Earl A."/>
            <person name="Xavier R."/>
            <person name="Kuhn K."/>
            <person name="Stappenbeck T."/>
            <person name="Walker B."/>
            <person name="Young S."/>
            <person name="Zeng Q."/>
            <person name="Gargeya S."/>
            <person name="Fitzgerald M."/>
            <person name="Haas B."/>
            <person name="Abouelleil A."/>
            <person name="Allen A.W."/>
            <person name="Alvarado L."/>
            <person name="Arachchi H.M."/>
            <person name="Berlin A.M."/>
            <person name="Chapman S.B."/>
            <person name="Gainer-Dewar J."/>
            <person name="Goldberg J."/>
            <person name="Griggs A."/>
            <person name="Gujja S."/>
            <person name="Hansen M."/>
            <person name="Howarth C."/>
            <person name="Imamovic A."/>
            <person name="Ireland A."/>
            <person name="Larimer J."/>
            <person name="McCowan C."/>
            <person name="Murphy C."/>
            <person name="Pearson M."/>
            <person name="Poon T.W."/>
            <person name="Priest M."/>
            <person name="Roberts A."/>
            <person name="Saif S."/>
            <person name="Shea T."/>
            <person name="Sisk P."/>
            <person name="Sykes S."/>
            <person name="Wortman J."/>
            <person name="Nusbaum C."/>
            <person name="Birren B."/>
        </authorList>
    </citation>
    <scope>NUCLEOTIDE SEQUENCE [LARGE SCALE GENOMIC DNA]</scope>
    <source>
        <strain evidence="3">dnLKV7</strain>
    </source>
</reference>
<dbReference type="RefSeq" id="WP_016270031.1">
    <property type="nucleotide sequence ID" value="NZ_KE159465.1"/>
</dbReference>